<evidence type="ECO:0000313" key="2">
    <source>
        <dbReference type="Proteomes" id="UP000231162"/>
    </source>
</evidence>
<dbReference type="AlphaFoldDB" id="A0A2M6R854"/>
<gene>
    <name evidence="1" type="ORF">COT79_03230</name>
</gene>
<evidence type="ECO:0000313" key="1">
    <source>
        <dbReference type="EMBL" id="PIS06715.1"/>
    </source>
</evidence>
<name>A0A2M6R854_9BACT</name>
<evidence type="ECO:0008006" key="3">
    <source>
        <dbReference type="Google" id="ProtNLM"/>
    </source>
</evidence>
<reference evidence="2" key="1">
    <citation type="submission" date="2017-09" db="EMBL/GenBank/DDBJ databases">
        <title>Depth-based differentiation of microbial function through sediment-hosted aquifers and enrichment of novel symbionts in the deep terrestrial subsurface.</title>
        <authorList>
            <person name="Probst A.J."/>
            <person name="Ladd B."/>
            <person name="Jarett J.K."/>
            <person name="Geller-Mcgrath D.E."/>
            <person name="Sieber C.M.K."/>
            <person name="Emerson J.B."/>
            <person name="Anantharaman K."/>
            <person name="Thomas B.C."/>
            <person name="Malmstrom R."/>
            <person name="Stieglmeier M."/>
            <person name="Klingl A."/>
            <person name="Woyke T."/>
            <person name="Ryan C.M."/>
            <person name="Banfield J.F."/>
        </authorList>
    </citation>
    <scope>NUCLEOTIDE SEQUENCE [LARGE SCALE GENOMIC DNA]</scope>
</reference>
<organism evidence="1 2">
    <name type="scientific">Candidatus Berkelbacteria bacterium CG10_big_fil_rev_8_21_14_0_10_43_14</name>
    <dbReference type="NCBI Taxonomy" id="1974515"/>
    <lineage>
        <taxon>Bacteria</taxon>
        <taxon>Candidatus Berkelbacteria</taxon>
    </lineage>
</organism>
<dbReference type="EMBL" id="PEZX01000040">
    <property type="protein sequence ID" value="PIS06715.1"/>
    <property type="molecule type" value="Genomic_DNA"/>
</dbReference>
<dbReference type="Proteomes" id="UP000231162">
    <property type="component" value="Unassembled WGS sequence"/>
</dbReference>
<protein>
    <recommendedName>
        <fullName evidence="3">SprT-like domain-containing protein</fullName>
    </recommendedName>
</protein>
<proteinExistence type="predicted"/>
<accession>A0A2M6R854</accession>
<sequence length="136" mass="16091">MRDNIWLKDRLGQLWNRHFPDIDVANTVIVRFGRPAKTRLGSIKFGRRTVDPNTYITITGYFRSDDVPDFVVDAVLAHELSHYAHGFFSPHERLHTHPHKYGIVNNELTQRGLGDILKLQKRWLKQHWREFVSRYA</sequence>
<comment type="caution">
    <text evidence="1">The sequence shown here is derived from an EMBL/GenBank/DDBJ whole genome shotgun (WGS) entry which is preliminary data.</text>
</comment>